<feature type="region of interest" description="Disordered" evidence="1">
    <location>
        <begin position="219"/>
        <end position="255"/>
    </location>
</feature>
<name>A0A6A5WXW1_9PLEO</name>
<evidence type="ECO:0000313" key="3">
    <source>
        <dbReference type="EMBL" id="KAF2006437.1"/>
    </source>
</evidence>
<gene>
    <name evidence="3" type="ORF">P154DRAFT_422907</name>
</gene>
<evidence type="ECO:0000259" key="2">
    <source>
        <dbReference type="Pfam" id="PF24355"/>
    </source>
</evidence>
<sequence>MTTDHDAAKVKQPSAEHAEHAEHVEHEEAAEERANAQATEREAGEYWGYLIKPDKCGTPMFDRLLMGIADHICPSRDHAESPDITPAQMAAFYRAVGGNFDVLFLETPPSSISFIYRSLGAFHSLQPAPEDDGYSAPTVPALKRRGFVTWQTIQLLLGPEQHVPFLQNAVAQFDIIDPETKAVFPKVLPKECFPDTPDDAMETWYQGVANRLKREAEVDAPEREIPTRVRADTADRGPRLSGEMSGDASADERHGAARYFEDPLYRKTRPRPSIIRHFSR</sequence>
<proteinExistence type="predicted"/>
<feature type="region of interest" description="Disordered" evidence="1">
    <location>
        <begin position="1"/>
        <end position="38"/>
    </location>
</feature>
<dbReference type="InterPro" id="IPR055936">
    <property type="entry name" value="DUF7514"/>
</dbReference>
<feature type="domain" description="DUF7514" evidence="2">
    <location>
        <begin position="48"/>
        <end position="208"/>
    </location>
</feature>
<dbReference type="PANTHER" id="PTHR39611">
    <property type="entry name" value="HYDROXYPROLINE-RICH GLYCOPROTEIN DZ-HRGP-RELATED"/>
    <property type="match status" value="1"/>
</dbReference>
<reference evidence="3" key="1">
    <citation type="journal article" date="2020" name="Stud. Mycol.">
        <title>101 Dothideomycetes genomes: a test case for predicting lifestyles and emergence of pathogens.</title>
        <authorList>
            <person name="Haridas S."/>
            <person name="Albert R."/>
            <person name="Binder M."/>
            <person name="Bloem J."/>
            <person name="Labutti K."/>
            <person name="Salamov A."/>
            <person name="Andreopoulos B."/>
            <person name="Baker S."/>
            <person name="Barry K."/>
            <person name="Bills G."/>
            <person name="Bluhm B."/>
            <person name="Cannon C."/>
            <person name="Castanera R."/>
            <person name="Culley D."/>
            <person name="Daum C."/>
            <person name="Ezra D."/>
            <person name="Gonzalez J."/>
            <person name="Henrissat B."/>
            <person name="Kuo A."/>
            <person name="Liang C."/>
            <person name="Lipzen A."/>
            <person name="Lutzoni F."/>
            <person name="Magnuson J."/>
            <person name="Mondo S."/>
            <person name="Nolan M."/>
            <person name="Ohm R."/>
            <person name="Pangilinan J."/>
            <person name="Park H.-J."/>
            <person name="Ramirez L."/>
            <person name="Alfaro M."/>
            <person name="Sun H."/>
            <person name="Tritt A."/>
            <person name="Yoshinaga Y."/>
            <person name="Zwiers L.-H."/>
            <person name="Turgeon B."/>
            <person name="Goodwin S."/>
            <person name="Spatafora J."/>
            <person name="Crous P."/>
            <person name="Grigoriev I."/>
        </authorList>
    </citation>
    <scope>NUCLEOTIDE SEQUENCE</scope>
    <source>
        <strain evidence="3">CBS 123094</strain>
    </source>
</reference>
<dbReference type="AlphaFoldDB" id="A0A6A5WXW1"/>
<organism evidence="3 4">
    <name type="scientific">Amniculicola lignicola CBS 123094</name>
    <dbReference type="NCBI Taxonomy" id="1392246"/>
    <lineage>
        <taxon>Eukaryota</taxon>
        <taxon>Fungi</taxon>
        <taxon>Dikarya</taxon>
        <taxon>Ascomycota</taxon>
        <taxon>Pezizomycotina</taxon>
        <taxon>Dothideomycetes</taxon>
        <taxon>Pleosporomycetidae</taxon>
        <taxon>Pleosporales</taxon>
        <taxon>Amniculicolaceae</taxon>
        <taxon>Amniculicola</taxon>
    </lineage>
</organism>
<feature type="non-terminal residue" evidence="3">
    <location>
        <position position="280"/>
    </location>
</feature>
<dbReference type="EMBL" id="ML977560">
    <property type="protein sequence ID" value="KAF2006437.1"/>
    <property type="molecule type" value="Genomic_DNA"/>
</dbReference>
<evidence type="ECO:0000313" key="4">
    <source>
        <dbReference type="Proteomes" id="UP000799779"/>
    </source>
</evidence>
<feature type="compositionally biased region" description="Basic and acidic residues" evidence="1">
    <location>
        <begin position="219"/>
        <end position="238"/>
    </location>
</feature>
<dbReference type="Pfam" id="PF24355">
    <property type="entry name" value="DUF7514"/>
    <property type="match status" value="1"/>
</dbReference>
<dbReference type="PANTHER" id="PTHR39611:SF2">
    <property type="entry name" value="HYDROXYPROLINE-RICH GLYCOPROTEIN DZ-HRGP"/>
    <property type="match status" value="1"/>
</dbReference>
<dbReference type="Proteomes" id="UP000799779">
    <property type="component" value="Unassembled WGS sequence"/>
</dbReference>
<keyword evidence="4" id="KW-1185">Reference proteome</keyword>
<evidence type="ECO:0000256" key="1">
    <source>
        <dbReference type="SAM" id="MobiDB-lite"/>
    </source>
</evidence>
<protein>
    <recommendedName>
        <fullName evidence="2">DUF7514 domain-containing protein</fullName>
    </recommendedName>
</protein>
<dbReference type="OrthoDB" id="5420895at2759"/>
<accession>A0A6A5WXW1</accession>